<accession>A0A9Q2P7D9</accession>
<evidence type="ECO:0000313" key="5">
    <source>
        <dbReference type="Proteomes" id="UP000809440"/>
    </source>
</evidence>
<dbReference type="EMBL" id="JAFBXE010000002">
    <property type="protein sequence ID" value="MBM2411319.1"/>
    <property type="molecule type" value="Genomic_DNA"/>
</dbReference>
<keyword evidence="5" id="KW-1185">Reference proteome</keyword>
<keyword evidence="1" id="KW-0812">Transmembrane</keyword>
<protein>
    <submittedName>
        <fullName evidence="2">Uncharacterized protein</fullName>
    </submittedName>
</protein>
<name>A0A9Q2P7D9_9RHOB</name>
<sequence length="65" mass="7352">MEDSTARLIAEAKADKAQAELLKESFKESTGLTWLWSLLFGPIYFWVHGFIALGFVQLIVSIVTY</sequence>
<dbReference type="AlphaFoldDB" id="A0A9Q2P7D9"/>
<gene>
    <name evidence="2" type="ORF">JQX41_03310</name>
    <name evidence="3" type="ORF">JQX48_03310</name>
</gene>
<evidence type="ECO:0000313" key="3">
    <source>
        <dbReference type="EMBL" id="MBM2415986.1"/>
    </source>
</evidence>
<dbReference type="EMBL" id="JAFBXF010000002">
    <property type="protein sequence ID" value="MBM2415986.1"/>
    <property type="molecule type" value="Genomic_DNA"/>
</dbReference>
<dbReference type="Proteomes" id="UP000809440">
    <property type="component" value="Unassembled WGS sequence"/>
</dbReference>
<reference evidence="2 5" key="1">
    <citation type="submission" date="2021-01" db="EMBL/GenBank/DDBJ databases">
        <title>Diatom-associated Roseobacters Show Island Model of Population Structure.</title>
        <authorList>
            <person name="Qu L."/>
            <person name="Feng X."/>
            <person name="Chen Y."/>
            <person name="Li L."/>
            <person name="Wang X."/>
            <person name="Hu Z."/>
            <person name="Wang H."/>
            <person name="Luo H."/>
        </authorList>
    </citation>
    <scope>NUCLEOTIDE SEQUENCE</scope>
    <source>
        <strain evidence="3 5">CC28-63</strain>
        <strain evidence="2">CC28-69</strain>
    </source>
</reference>
<dbReference type="OrthoDB" id="7868970at2"/>
<keyword evidence="1" id="KW-0472">Membrane</keyword>
<dbReference type="GeneID" id="62641035"/>
<dbReference type="RefSeq" id="WP_085629289.1">
    <property type="nucleotide sequence ID" value="NZ_JAFBWU010000002.1"/>
</dbReference>
<organism evidence="2 4">
    <name type="scientific">Marivita cryptomonadis</name>
    <dbReference type="NCBI Taxonomy" id="505252"/>
    <lineage>
        <taxon>Bacteria</taxon>
        <taxon>Pseudomonadati</taxon>
        <taxon>Pseudomonadota</taxon>
        <taxon>Alphaproteobacteria</taxon>
        <taxon>Rhodobacterales</taxon>
        <taxon>Roseobacteraceae</taxon>
        <taxon>Marivita</taxon>
    </lineage>
</organism>
<proteinExistence type="predicted"/>
<keyword evidence="1" id="KW-1133">Transmembrane helix</keyword>
<evidence type="ECO:0000313" key="2">
    <source>
        <dbReference type="EMBL" id="MBM2411319.1"/>
    </source>
</evidence>
<feature type="transmembrane region" description="Helical" evidence="1">
    <location>
        <begin position="43"/>
        <end position="63"/>
    </location>
</feature>
<evidence type="ECO:0000313" key="4">
    <source>
        <dbReference type="Proteomes" id="UP000755667"/>
    </source>
</evidence>
<evidence type="ECO:0000256" key="1">
    <source>
        <dbReference type="SAM" id="Phobius"/>
    </source>
</evidence>
<dbReference type="Proteomes" id="UP000755667">
    <property type="component" value="Unassembled WGS sequence"/>
</dbReference>
<comment type="caution">
    <text evidence="2">The sequence shown here is derived from an EMBL/GenBank/DDBJ whole genome shotgun (WGS) entry which is preliminary data.</text>
</comment>